<evidence type="ECO:0000313" key="7">
    <source>
        <dbReference type="EMBL" id="GGW86447.1"/>
    </source>
</evidence>
<comment type="subcellular location">
    <subcellularLocation>
        <location evidence="1">Membrane</location>
        <topology evidence="1">Multi-pass membrane protein</topology>
    </subcellularLocation>
</comment>
<comment type="caution">
    <text evidence="7">The sequence shown here is derived from an EMBL/GenBank/DDBJ whole genome shotgun (WGS) entry which is preliminary data.</text>
</comment>
<keyword evidence="8" id="KW-1185">Reference proteome</keyword>
<feature type="transmembrane region" description="Helical" evidence="6">
    <location>
        <begin position="12"/>
        <end position="42"/>
    </location>
</feature>
<feature type="transmembrane region" description="Helical" evidence="6">
    <location>
        <begin position="229"/>
        <end position="247"/>
    </location>
</feature>
<evidence type="ECO:0000313" key="8">
    <source>
        <dbReference type="Proteomes" id="UP000608345"/>
    </source>
</evidence>
<evidence type="ECO:0000256" key="6">
    <source>
        <dbReference type="SAM" id="Phobius"/>
    </source>
</evidence>
<evidence type="ECO:0000256" key="1">
    <source>
        <dbReference type="ARBA" id="ARBA00004141"/>
    </source>
</evidence>
<evidence type="ECO:0000256" key="5">
    <source>
        <dbReference type="ARBA" id="ARBA00023136"/>
    </source>
</evidence>
<feature type="transmembrane region" description="Helical" evidence="6">
    <location>
        <begin position="193"/>
        <end position="217"/>
    </location>
</feature>
<dbReference type="EMBL" id="BMYS01000009">
    <property type="protein sequence ID" value="GGW86447.1"/>
    <property type="molecule type" value="Genomic_DNA"/>
</dbReference>
<name>A0A918JKK6_9BURK</name>
<dbReference type="Pfam" id="PF01594">
    <property type="entry name" value="AI-2E_transport"/>
    <property type="match status" value="1"/>
</dbReference>
<proteinExistence type="inferred from homology"/>
<reference evidence="7" key="2">
    <citation type="submission" date="2020-09" db="EMBL/GenBank/DDBJ databases">
        <authorList>
            <person name="Sun Q."/>
            <person name="Kim S."/>
        </authorList>
    </citation>
    <scope>NUCLEOTIDE SEQUENCE</scope>
    <source>
        <strain evidence="7">KCTC 23732</strain>
    </source>
</reference>
<keyword evidence="5 6" id="KW-0472">Membrane</keyword>
<feature type="transmembrane region" description="Helical" evidence="6">
    <location>
        <begin position="149"/>
        <end position="168"/>
    </location>
</feature>
<reference evidence="7" key="1">
    <citation type="journal article" date="2014" name="Int. J. Syst. Evol. Microbiol.">
        <title>Complete genome sequence of Corynebacterium casei LMG S-19264T (=DSM 44701T), isolated from a smear-ripened cheese.</title>
        <authorList>
            <consortium name="US DOE Joint Genome Institute (JGI-PGF)"/>
            <person name="Walter F."/>
            <person name="Albersmeier A."/>
            <person name="Kalinowski J."/>
            <person name="Ruckert C."/>
        </authorList>
    </citation>
    <scope>NUCLEOTIDE SEQUENCE</scope>
    <source>
        <strain evidence="7">KCTC 23732</strain>
    </source>
</reference>
<feature type="transmembrane region" description="Helical" evidence="6">
    <location>
        <begin position="62"/>
        <end position="81"/>
    </location>
</feature>
<dbReference type="RefSeq" id="WP_189384910.1">
    <property type="nucleotide sequence ID" value="NZ_BAABFY010000052.1"/>
</dbReference>
<keyword evidence="3 6" id="KW-0812">Transmembrane</keyword>
<keyword evidence="4 6" id="KW-1133">Transmembrane helix</keyword>
<dbReference type="Proteomes" id="UP000608345">
    <property type="component" value="Unassembled WGS sequence"/>
</dbReference>
<dbReference type="InterPro" id="IPR002549">
    <property type="entry name" value="AI-2E-like"/>
</dbReference>
<organism evidence="7 8">
    <name type="scientific">Advenella faeciporci</name>
    <dbReference type="NCBI Taxonomy" id="797535"/>
    <lineage>
        <taxon>Bacteria</taxon>
        <taxon>Pseudomonadati</taxon>
        <taxon>Pseudomonadota</taxon>
        <taxon>Betaproteobacteria</taxon>
        <taxon>Burkholderiales</taxon>
        <taxon>Alcaligenaceae</taxon>
    </lineage>
</organism>
<feature type="transmembrane region" description="Helical" evidence="6">
    <location>
        <begin position="253"/>
        <end position="274"/>
    </location>
</feature>
<sequence length="338" mass="36852">MHLNPASLRRTLSLVLAGSLLLTVLFVGMLPGLLAIAFSYVASNGIQSLLKLKDNKYVAKPIAFLVALIPWVAGFIFFKLAEDSIPALHRELQGLSHSLENFIITKYVELPESVAQFLPEFSHLNEAMANFIKSQMGAVAHFSKNSLGILLQIIVGFIIGPMIFLSGLKQSPKGALESEITKRAKNFGDTFKAIVLAQFFIAIVNTVATFIYLFAILPPFGIELPFKTALLVITFVASLIPIAGNIFCNTLLTVVSLTVSPGAALAALTFLVLVHKSEYFISATVLGERTHIKVWELLIVIFMSEALFGLYGILAGPLYYAYLRKELTGEVPALPAHN</sequence>
<dbReference type="GO" id="GO:0016020">
    <property type="term" value="C:membrane"/>
    <property type="evidence" value="ECO:0007669"/>
    <property type="project" value="UniProtKB-SubCell"/>
</dbReference>
<evidence type="ECO:0000256" key="2">
    <source>
        <dbReference type="ARBA" id="ARBA00009773"/>
    </source>
</evidence>
<accession>A0A918JKK6</accession>
<protein>
    <submittedName>
        <fullName evidence="7">Membrane protein</fullName>
    </submittedName>
</protein>
<dbReference type="AlphaFoldDB" id="A0A918JKK6"/>
<evidence type="ECO:0000256" key="4">
    <source>
        <dbReference type="ARBA" id="ARBA00022989"/>
    </source>
</evidence>
<gene>
    <name evidence="7" type="ORF">GCM10011450_15430</name>
</gene>
<comment type="similarity">
    <text evidence="2">Belongs to the autoinducer-2 exporter (AI-2E) (TC 2.A.86) family.</text>
</comment>
<feature type="transmembrane region" description="Helical" evidence="6">
    <location>
        <begin position="295"/>
        <end position="322"/>
    </location>
</feature>
<evidence type="ECO:0000256" key="3">
    <source>
        <dbReference type="ARBA" id="ARBA00022692"/>
    </source>
</evidence>